<reference evidence="2" key="1">
    <citation type="submission" date="2017-07" db="EMBL/GenBank/DDBJ databases">
        <title>Taro Niue Genome Assembly and Annotation.</title>
        <authorList>
            <person name="Atibalentja N."/>
            <person name="Keating K."/>
            <person name="Fields C.J."/>
        </authorList>
    </citation>
    <scope>NUCLEOTIDE SEQUENCE</scope>
    <source>
        <strain evidence="2">Niue_2</strain>
        <tissue evidence="2">Leaf</tissue>
    </source>
</reference>
<feature type="transmembrane region" description="Helical" evidence="1">
    <location>
        <begin position="276"/>
        <end position="295"/>
    </location>
</feature>
<organism evidence="2 3">
    <name type="scientific">Colocasia esculenta</name>
    <name type="common">Wild taro</name>
    <name type="synonym">Arum esculentum</name>
    <dbReference type="NCBI Taxonomy" id="4460"/>
    <lineage>
        <taxon>Eukaryota</taxon>
        <taxon>Viridiplantae</taxon>
        <taxon>Streptophyta</taxon>
        <taxon>Embryophyta</taxon>
        <taxon>Tracheophyta</taxon>
        <taxon>Spermatophyta</taxon>
        <taxon>Magnoliopsida</taxon>
        <taxon>Liliopsida</taxon>
        <taxon>Araceae</taxon>
        <taxon>Aroideae</taxon>
        <taxon>Colocasieae</taxon>
        <taxon>Colocasia</taxon>
    </lineage>
</organism>
<proteinExistence type="predicted"/>
<sequence length="369" mass="39540">MGVVDLASLAVLSGFRTACSLGVPCAGTRLLFSVTNSLVPSVVAVAPARWFFLWALDLVEVRGSRSGGETSVSRGCSVSLVVTPGCPFLTSWRSRMLRVCAEGCFRIVFDSVGSTGVVSGPTLVVGRGITMFRCFVSSLLPLSLEFLLLWLVRNWLSLLSLVHEANPPTLFSFPAEFKCELQESVAAIAGCACYKRGCWFAHAAVEFVVSLRIRGCVLRVGRRCPCLVGCPLVVGVSTVLVVCLASRACALLCAVLCSVGVFARAKKMLVCRVAPLVERCYTCLWLLSALCWLVVNSGELLPEFFSVDSSGSESSLLPLLLEFLLLWLGLAVAGVHFRTVVVAVCMPCVASSVSCEHFSRLVGLRVSPL</sequence>
<dbReference type="EMBL" id="NMUH01006441">
    <property type="protein sequence ID" value="MQM15264.1"/>
    <property type="molecule type" value="Genomic_DNA"/>
</dbReference>
<evidence type="ECO:0000313" key="2">
    <source>
        <dbReference type="EMBL" id="MQM15264.1"/>
    </source>
</evidence>
<feature type="transmembrane region" description="Helical" evidence="1">
    <location>
        <begin position="239"/>
        <end position="264"/>
    </location>
</feature>
<dbReference type="Proteomes" id="UP000652761">
    <property type="component" value="Unassembled WGS sequence"/>
</dbReference>
<feature type="transmembrane region" description="Helical" evidence="1">
    <location>
        <begin position="315"/>
        <end position="337"/>
    </location>
</feature>
<dbReference type="AlphaFoldDB" id="A0A843X7Q6"/>
<comment type="caution">
    <text evidence="2">The sequence shown here is derived from an EMBL/GenBank/DDBJ whole genome shotgun (WGS) entry which is preliminary data.</text>
</comment>
<gene>
    <name evidence="2" type="ORF">Taro_048206</name>
</gene>
<keyword evidence="3" id="KW-1185">Reference proteome</keyword>
<evidence type="ECO:0000313" key="3">
    <source>
        <dbReference type="Proteomes" id="UP000652761"/>
    </source>
</evidence>
<name>A0A843X7Q6_COLES</name>
<keyword evidence="1" id="KW-0472">Membrane</keyword>
<keyword evidence="1" id="KW-0812">Transmembrane</keyword>
<protein>
    <submittedName>
        <fullName evidence="2">Uncharacterized protein</fullName>
    </submittedName>
</protein>
<accession>A0A843X7Q6</accession>
<keyword evidence="1" id="KW-1133">Transmembrane helix</keyword>
<evidence type="ECO:0000256" key="1">
    <source>
        <dbReference type="SAM" id="Phobius"/>
    </source>
</evidence>